<evidence type="ECO:0000256" key="1">
    <source>
        <dbReference type="SAM" id="MobiDB-lite"/>
    </source>
</evidence>
<dbReference type="EMBL" id="PJEX01000454">
    <property type="protein sequence ID" value="TKW49972.1"/>
    <property type="molecule type" value="Genomic_DNA"/>
</dbReference>
<evidence type="ECO:0000313" key="2">
    <source>
        <dbReference type="EMBL" id="TKW49972.1"/>
    </source>
</evidence>
<evidence type="ECO:0000313" key="3">
    <source>
        <dbReference type="Proteomes" id="UP000310108"/>
    </source>
</evidence>
<organism evidence="2 3">
    <name type="scientific">Colletotrichum tanaceti</name>
    <dbReference type="NCBI Taxonomy" id="1306861"/>
    <lineage>
        <taxon>Eukaryota</taxon>
        <taxon>Fungi</taxon>
        <taxon>Dikarya</taxon>
        <taxon>Ascomycota</taxon>
        <taxon>Pezizomycotina</taxon>
        <taxon>Sordariomycetes</taxon>
        <taxon>Hypocreomycetidae</taxon>
        <taxon>Glomerellales</taxon>
        <taxon>Glomerellaceae</taxon>
        <taxon>Colletotrichum</taxon>
        <taxon>Colletotrichum destructivum species complex</taxon>
    </lineage>
</organism>
<keyword evidence="3" id="KW-1185">Reference proteome</keyword>
<name>A0A4U6X3M5_9PEZI</name>
<feature type="region of interest" description="Disordered" evidence="1">
    <location>
        <begin position="1"/>
        <end position="60"/>
    </location>
</feature>
<dbReference type="Proteomes" id="UP000310108">
    <property type="component" value="Unassembled WGS sequence"/>
</dbReference>
<comment type="caution">
    <text evidence="2">The sequence shown here is derived from an EMBL/GenBank/DDBJ whole genome shotgun (WGS) entry which is preliminary data.</text>
</comment>
<gene>
    <name evidence="2" type="ORF">CTA1_1865</name>
</gene>
<feature type="compositionally biased region" description="Basic and acidic residues" evidence="1">
    <location>
        <begin position="37"/>
        <end position="50"/>
    </location>
</feature>
<dbReference type="AlphaFoldDB" id="A0A4U6X3M5"/>
<reference evidence="2 3" key="1">
    <citation type="journal article" date="2019" name="PLoS ONE">
        <title>Comparative genome analysis indicates high evolutionary potential of pathogenicity genes in Colletotrichum tanaceti.</title>
        <authorList>
            <person name="Lelwala R.V."/>
            <person name="Korhonen P.K."/>
            <person name="Young N.D."/>
            <person name="Scott J.B."/>
            <person name="Ades P.A."/>
            <person name="Gasser R.B."/>
            <person name="Taylor P.W.J."/>
        </authorList>
    </citation>
    <scope>NUCLEOTIDE SEQUENCE [LARGE SCALE GENOMIC DNA]</scope>
    <source>
        <strain evidence="2">BRIP57314</strain>
    </source>
</reference>
<feature type="compositionally biased region" description="Basic and acidic residues" evidence="1">
    <location>
        <begin position="1"/>
        <end position="14"/>
    </location>
</feature>
<sequence length="60" mass="6745">MDAKGKAHKTETKPKNPRNGGNRVGKARYQKQQAPKDSGKSKPTANRDRSSPNLYPLWPR</sequence>
<protein>
    <submittedName>
        <fullName evidence="2">Uncharacterized protein</fullName>
    </submittedName>
</protein>
<proteinExistence type="predicted"/>
<accession>A0A4U6X3M5</accession>